<dbReference type="InterPro" id="IPR050504">
    <property type="entry name" value="IgSF_BTN/MOG"/>
</dbReference>
<dbReference type="PROSITE" id="PS50835">
    <property type="entry name" value="IG_LIKE"/>
    <property type="match status" value="1"/>
</dbReference>
<keyword evidence="3" id="KW-0393">Immunoglobulin domain</keyword>
<feature type="domain" description="Ig-like" evidence="6">
    <location>
        <begin position="179"/>
        <end position="290"/>
    </location>
</feature>
<dbReference type="InterPro" id="IPR013106">
    <property type="entry name" value="Ig_V-set"/>
</dbReference>
<dbReference type="AlphaFoldDB" id="A0A7J5XKS7"/>
<dbReference type="GO" id="GO:0050852">
    <property type="term" value="P:T cell receptor signaling pathway"/>
    <property type="evidence" value="ECO:0007669"/>
    <property type="project" value="TreeGrafter"/>
</dbReference>
<evidence type="ECO:0000256" key="5">
    <source>
        <dbReference type="SAM" id="Phobius"/>
    </source>
</evidence>
<dbReference type="InterPro" id="IPR013783">
    <property type="entry name" value="Ig-like_fold"/>
</dbReference>
<evidence type="ECO:0000256" key="1">
    <source>
        <dbReference type="ARBA" id="ARBA00004370"/>
    </source>
</evidence>
<evidence type="ECO:0000313" key="7">
    <source>
        <dbReference type="EMBL" id="KAF3837600.1"/>
    </source>
</evidence>
<dbReference type="OrthoDB" id="10012075at2759"/>
<dbReference type="InterPro" id="IPR007110">
    <property type="entry name" value="Ig-like_dom"/>
</dbReference>
<evidence type="ECO:0000256" key="2">
    <source>
        <dbReference type="ARBA" id="ARBA00023136"/>
    </source>
</evidence>
<sequence length="401" mass="44950">MKGMKNRICFLSSLMSDIIYRSQSVNIIFTHDNEGTLQEKHQLTFRDGQMDGAHKLSHVSLPAVIGESYNPTLVPSRVVGADVLQDNRSISVPHLWIFQLNPTTITWILVCFIQPVISEVEDVMLQPSLMSDIIYRSQSINIIFKHANGGTLQEKHQLTFRDGQMDGVHRLYHIVAGHPTLKRLRSSCLDLSAQHDLDNVDAEVKATPGEDVTLQCHYFRNAAITALSWSRPSMDNYVFYFTDNKSMERYQHPRYRGRVELKDPDMKNGDASVLLKNVKAKPGEDVTLQCNSSRDAAVTDLMWNRPDREDDYVFFFRDNRLYEQYQDPRPEKESSDKHLKNGDANDEQPGGPRGLVGLGLVGLGVGLGFGLGVGLGVGLGLVGLVVVGLVVKSKRAQEKRS</sequence>
<evidence type="ECO:0000256" key="4">
    <source>
        <dbReference type="SAM" id="MobiDB-lite"/>
    </source>
</evidence>
<evidence type="ECO:0000313" key="8">
    <source>
        <dbReference type="Proteomes" id="UP000518266"/>
    </source>
</evidence>
<reference evidence="7 8" key="1">
    <citation type="submission" date="2020-03" db="EMBL/GenBank/DDBJ databases">
        <title>Dissostichus mawsoni Genome sequencing and assembly.</title>
        <authorList>
            <person name="Park H."/>
        </authorList>
    </citation>
    <scope>NUCLEOTIDE SEQUENCE [LARGE SCALE GENOMIC DNA]</scope>
    <source>
        <strain evidence="7">DM0001</strain>
        <tissue evidence="7">Muscle</tissue>
    </source>
</reference>
<dbReference type="Pfam" id="PF07686">
    <property type="entry name" value="V-set"/>
    <property type="match status" value="1"/>
</dbReference>
<dbReference type="SUPFAM" id="SSF48726">
    <property type="entry name" value="Immunoglobulin"/>
    <property type="match status" value="1"/>
</dbReference>
<keyword evidence="5" id="KW-0812">Transmembrane</keyword>
<protein>
    <recommendedName>
        <fullName evidence="6">Ig-like domain-containing protein</fullName>
    </recommendedName>
</protein>
<feature type="region of interest" description="Disordered" evidence="4">
    <location>
        <begin position="325"/>
        <end position="351"/>
    </location>
</feature>
<organism evidence="7 8">
    <name type="scientific">Dissostichus mawsoni</name>
    <name type="common">Antarctic cod</name>
    <dbReference type="NCBI Taxonomy" id="36200"/>
    <lineage>
        <taxon>Eukaryota</taxon>
        <taxon>Metazoa</taxon>
        <taxon>Chordata</taxon>
        <taxon>Craniata</taxon>
        <taxon>Vertebrata</taxon>
        <taxon>Euteleostomi</taxon>
        <taxon>Actinopterygii</taxon>
        <taxon>Neopterygii</taxon>
        <taxon>Teleostei</taxon>
        <taxon>Neoteleostei</taxon>
        <taxon>Acanthomorphata</taxon>
        <taxon>Eupercaria</taxon>
        <taxon>Perciformes</taxon>
        <taxon>Notothenioidei</taxon>
        <taxon>Nototheniidae</taxon>
        <taxon>Dissostichus</taxon>
    </lineage>
</organism>
<dbReference type="PANTHER" id="PTHR24100:SF151">
    <property type="entry name" value="ICOS LIGAND"/>
    <property type="match status" value="1"/>
</dbReference>
<accession>A0A7J5XKS7</accession>
<dbReference type="EMBL" id="JAAKFY010000023">
    <property type="protein sequence ID" value="KAF3837600.1"/>
    <property type="molecule type" value="Genomic_DNA"/>
</dbReference>
<evidence type="ECO:0000256" key="3">
    <source>
        <dbReference type="ARBA" id="ARBA00023319"/>
    </source>
</evidence>
<feature type="compositionally biased region" description="Basic and acidic residues" evidence="4">
    <location>
        <begin position="325"/>
        <end position="343"/>
    </location>
</feature>
<dbReference type="PANTHER" id="PTHR24100">
    <property type="entry name" value="BUTYROPHILIN"/>
    <property type="match status" value="1"/>
</dbReference>
<dbReference type="InterPro" id="IPR036179">
    <property type="entry name" value="Ig-like_dom_sf"/>
</dbReference>
<keyword evidence="8" id="KW-1185">Reference proteome</keyword>
<proteinExistence type="predicted"/>
<dbReference type="Proteomes" id="UP000518266">
    <property type="component" value="Unassembled WGS sequence"/>
</dbReference>
<gene>
    <name evidence="7" type="ORF">F7725_005064</name>
</gene>
<dbReference type="GO" id="GO:0005102">
    <property type="term" value="F:signaling receptor binding"/>
    <property type="evidence" value="ECO:0007669"/>
    <property type="project" value="TreeGrafter"/>
</dbReference>
<comment type="subcellular location">
    <subcellularLocation>
        <location evidence="1">Membrane</location>
    </subcellularLocation>
</comment>
<name>A0A7J5XKS7_DISMA</name>
<dbReference type="GO" id="GO:0009897">
    <property type="term" value="C:external side of plasma membrane"/>
    <property type="evidence" value="ECO:0007669"/>
    <property type="project" value="TreeGrafter"/>
</dbReference>
<dbReference type="Gene3D" id="2.60.40.10">
    <property type="entry name" value="Immunoglobulins"/>
    <property type="match status" value="2"/>
</dbReference>
<comment type="caution">
    <text evidence="7">The sequence shown here is derived from an EMBL/GenBank/DDBJ whole genome shotgun (WGS) entry which is preliminary data.</text>
</comment>
<evidence type="ECO:0000259" key="6">
    <source>
        <dbReference type="PROSITE" id="PS50835"/>
    </source>
</evidence>
<keyword evidence="2 5" id="KW-0472">Membrane</keyword>
<dbReference type="GO" id="GO:0001817">
    <property type="term" value="P:regulation of cytokine production"/>
    <property type="evidence" value="ECO:0007669"/>
    <property type="project" value="TreeGrafter"/>
</dbReference>
<feature type="transmembrane region" description="Helical" evidence="5">
    <location>
        <begin position="358"/>
        <end position="391"/>
    </location>
</feature>
<keyword evidence="5" id="KW-1133">Transmembrane helix</keyword>